<comment type="caution">
    <text evidence="11">The sequence shown here is derived from an EMBL/GenBank/DDBJ whole genome shotgun (WGS) entry which is preliminary data.</text>
</comment>
<feature type="transmembrane region" description="Helical" evidence="10">
    <location>
        <begin position="230"/>
        <end position="256"/>
    </location>
</feature>
<dbReference type="InterPro" id="IPR048279">
    <property type="entry name" value="MdtK-like"/>
</dbReference>
<dbReference type="InterPro" id="IPR045070">
    <property type="entry name" value="MATE_MepA-like"/>
</dbReference>
<keyword evidence="8 10" id="KW-0472">Membrane</keyword>
<name>E7GBK1_9FIRM</name>
<comment type="subcellular location">
    <subcellularLocation>
        <location evidence="1">Cell membrane</location>
        <topology evidence="1">Multi-pass membrane protein</topology>
    </subcellularLocation>
</comment>
<accession>E7GBK1</accession>
<dbReference type="GO" id="GO:0015297">
    <property type="term" value="F:antiporter activity"/>
    <property type="evidence" value="ECO:0007669"/>
    <property type="project" value="InterPro"/>
</dbReference>
<dbReference type="PROSITE" id="PS51257">
    <property type="entry name" value="PROKAR_LIPOPROTEIN"/>
    <property type="match status" value="1"/>
</dbReference>
<protein>
    <recommendedName>
        <fullName evidence="3">Multidrug export protein MepA</fullName>
    </recommendedName>
</protein>
<dbReference type="InterPro" id="IPR051327">
    <property type="entry name" value="MATE_MepA_subfamily"/>
</dbReference>
<dbReference type="PIRSF" id="PIRSF006603">
    <property type="entry name" value="DinF"/>
    <property type="match status" value="1"/>
</dbReference>
<dbReference type="PANTHER" id="PTHR43823">
    <property type="entry name" value="SPORULATION PROTEIN YKVU"/>
    <property type="match status" value="1"/>
</dbReference>
<evidence type="ECO:0000256" key="3">
    <source>
        <dbReference type="ARBA" id="ARBA00022106"/>
    </source>
</evidence>
<gene>
    <name evidence="11" type="ORF">HMPREF9488_02142</name>
</gene>
<dbReference type="OrthoDB" id="305360at2"/>
<keyword evidence="7 10" id="KW-1133">Transmembrane helix</keyword>
<dbReference type="PANTHER" id="PTHR43823:SF3">
    <property type="entry name" value="MULTIDRUG EXPORT PROTEIN MEPA"/>
    <property type="match status" value="1"/>
</dbReference>
<evidence type="ECO:0000256" key="1">
    <source>
        <dbReference type="ARBA" id="ARBA00004651"/>
    </source>
</evidence>
<keyword evidence="9" id="KW-0046">Antibiotic resistance</keyword>
<dbReference type="RefSeq" id="WP_008789242.1">
    <property type="nucleotide sequence ID" value="NZ_AKCB01000001.1"/>
</dbReference>
<reference evidence="11 12" key="1">
    <citation type="submission" date="2010-12" db="EMBL/GenBank/DDBJ databases">
        <title>The Genome Sequence of Coprobacillus sp. strain 29_1.</title>
        <authorList>
            <consortium name="The Broad Institute Genome Sequencing Platform"/>
            <person name="Earl A."/>
            <person name="Ward D."/>
            <person name="Feldgarden M."/>
            <person name="Gevers D."/>
            <person name="Daigneault M."/>
            <person name="Sibley C.D."/>
            <person name="White A."/>
            <person name="Strauss J."/>
            <person name="Allen-Vercoe E."/>
            <person name="Young S.K."/>
            <person name="Zeng Q."/>
            <person name="Gargeya S."/>
            <person name="Fitzgerald M."/>
            <person name="Haas B."/>
            <person name="Abouelleil A."/>
            <person name="Alvarado L."/>
            <person name="Arachchi H.M."/>
            <person name="Berlin A."/>
            <person name="Brown A."/>
            <person name="Chapman S.B."/>
            <person name="Chen Z."/>
            <person name="Dunbar C."/>
            <person name="Freedman E."/>
            <person name="Gearin G."/>
            <person name="Gellesch M."/>
            <person name="Goldberg J."/>
            <person name="Griggs A."/>
            <person name="Gujja S."/>
            <person name="Heilman E."/>
            <person name="Heiman D."/>
            <person name="Howarth C."/>
            <person name="Larson L."/>
            <person name="Lui A."/>
            <person name="MacDonald P.J.P."/>
            <person name="Mehta T."/>
            <person name="Montmayeur A."/>
            <person name="Murphy C."/>
            <person name="Neiman D."/>
            <person name="Pearson M."/>
            <person name="Priest M."/>
            <person name="Roberts A."/>
            <person name="Saif S."/>
            <person name="Shea T."/>
            <person name="Shenoy N."/>
            <person name="Sisk P."/>
            <person name="Stolte C."/>
            <person name="Sykes S."/>
            <person name="White J."/>
            <person name="Yandava C."/>
            <person name="Nusbaum C."/>
            <person name="Birren B."/>
        </authorList>
    </citation>
    <scope>NUCLEOTIDE SEQUENCE [LARGE SCALE GENOMIC DNA]</scope>
    <source>
        <strain evidence="11 12">29_1</strain>
    </source>
</reference>
<evidence type="ECO:0000256" key="7">
    <source>
        <dbReference type="ARBA" id="ARBA00022989"/>
    </source>
</evidence>
<dbReference type="eggNOG" id="COG0534">
    <property type="taxonomic scope" value="Bacteria"/>
</dbReference>
<proteinExistence type="inferred from homology"/>
<evidence type="ECO:0000313" key="11">
    <source>
        <dbReference type="EMBL" id="EFW04571.1"/>
    </source>
</evidence>
<dbReference type="HOGENOM" id="CLU_012893_0_2_9"/>
<keyword evidence="4" id="KW-0813">Transport</keyword>
<feature type="transmembrane region" description="Helical" evidence="10">
    <location>
        <begin position="411"/>
        <end position="428"/>
    </location>
</feature>
<evidence type="ECO:0000256" key="8">
    <source>
        <dbReference type="ARBA" id="ARBA00023136"/>
    </source>
</evidence>
<evidence type="ECO:0000313" key="12">
    <source>
        <dbReference type="Proteomes" id="UP000003157"/>
    </source>
</evidence>
<feature type="transmembrane region" description="Helical" evidence="10">
    <location>
        <begin position="21"/>
        <end position="40"/>
    </location>
</feature>
<evidence type="ECO:0000256" key="5">
    <source>
        <dbReference type="ARBA" id="ARBA00022475"/>
    </source>
</evidence>
<dbReference type="CDD" id="cd13143">
    <property type="entry name" value="MATE_MepA_like"/>
    <property type="match status" value="1"/>
</dbReference>
<feature type="transmembrane region" description="Helical" evidence="10">
    <location>
        <begin position="162"/>
        <end position="180"/>
    </location>
</feature>
<keyword evidence="5" id="KW-1003">Cell membrane</keyword>
<feature type="transmembrane region" description="Helical" evidence="10">
    <location>
        <begin position="130"/>
        <end position="150"/>
    </location>
</feature>
<dbReference type="Proteomes" id="UP000003157">
    <property type="component" value="Unassembled WGS sequence"/>
</dbReference>
<keyword evidence="6 10" id="KW-0812">Transmembrane</keyword>
<keyword evidence="12" id="KW-1185">Reference proteome</keyword>
<feature type="transmembrane region" description="Helical" evidence="10">
    <location>
        <begin position="92"/>
        <end position="118"/>
    </location>
</feature>
<comment type="similarity">
    <text evidence="2">Belongs to the multi antimicrobial extrusion (MATE) (TC 2.A.66.1) family. MepA subfamily.</text>
</comment>
<sequence length="438" mass="48710">MNRKNIFATFIKYTSLSMLSMIGLSCYILADTLFIANGVGPLGLTALNLDLPIYNIIFGLGTMLGVGAATRFSILKSQDKHHEANQYFSQSLIVGLIISIPFMIIGIFFPATIVQLLGGNSEVLPIAVDYLRTFIIFTPFFILNQIMVTFVRNDHNPKLASIAMLMGTLFNIIFDYILVFPCQLGMFGAALATGFSPVVSLLICMFHFAKKRNNFTFVKTKLYYEHLYHFITIGIPSFVTELSGGVIIFIFNIVILNIGGNIAVASYGIVCNLALVVTSFYTGIAQGIQPLLSQCYGHHQNELIHTITRYAIVMSLIVSGIVYILIFMFPENIISLFNSENNIVMTEIAKNGLLYYFTGFFCVGINMIAVSYFASVEKVKPSFLISILRGGLLIIPIVLVTSQFFSLTGVWLAFPLTELIVLFIAFLLHNKYHLIQTL</sequence>
<evidence type="ECO:0000256" key="9">
    <source>
        <dbReference type="ARBA" id="ARBA00023251"/>
    </source>
</evidence>
<dbReference type="GO" id="GO:0005886">
    <property type="term" value="C:plasma membrane"/>
    <property type="evidence" value="ECO:0007669"/>
    <property type="project" value="UniProtKB-SubCell"/>
</dbReference>
<feature type="transmembrane region" description="Helical" evidence="10">
    <location>
        <begin position="52"/>
        <end position="72"/>
    </location>
</feature>
<dbReference type="GO" id="GO:0042910">
    <property type="term" value="F:xenobiotic transmembrane transporter activity"/>
    <property type="evidence" value="ECO:0007669"/>
    <property type="project" value="InterPro"/>
</dbReference>
<dbReference type="EMBL" id="ADKX01000035">
    <property type="protein sequence ID" value="EFW04571.1"/>
    <property type="molecule type" value="Genomic_DNA"/>
</dbReference>
<dbReference type="NCBIfam" id="TIGR00797">
    <property type="entry name" value="matE"/>
    <property type="match status" value="1"/>
</dbReference>
<evidence type="ECO:0000256" key="4">
    <source>
        <dbReference type="ARBA" id="ARBA00022448"/>
    </source>
</evidence>
<feature type="transmembrane region" description="Helical" evidence="10">
    <location>
        <begin position="310"/>
        <end position="329"/>
    </location>
</feature>
<feature type="transmembrane region" description="Helical" evidence="10">
    <location>
        <begin position="262"/>
        <end position="284"/>
    </location>
</feature>
<evidence type="ECO:0000256" key="10">
    <source>
        <dbReference type="SAM" id="Phobius"/>
    </source>
</evidence>
<feature type="transmembrane region" description="Helical" evidence="10">
    <location>
        <begin position="353"/>
        <end position="374"/>
    </location>
</feature>
<dbReference type="AlphaFoldDB" id="E7GBK1"/>
<organism evidence="11 12">
    <name type="scientific">Coprobacillus cateniformis</name>
    <dbReference type="NCBI Taxonomy" id="100884"/>
    <lineage>
        <taxon>Bacteria</taxon>
        <taxon>Bacillati</taxon>
        <taxon>Bacillota</taxon>
        <taxon>Erysipelotrichia</taxon>
        <taxon>Erysipelotrichales</taxon>
        <taxon>Coprobacillaceae</taxon>
        <taxon>Coprobacillus</taxon>
    </lineage>
</organism>
<evidence type="ECO:0000256" key="6">
    <source>
        <dbReference type="ARBA" id="ARBA00022692"/>
    </source>
</evidence>
<dbReference type="Pfam" id="PF01554">
    <property type="entry name" value="MatE"/>
    <property type="match status" value="2"/>
</dbReference>
<evidence type="ECO:0000256" key="2">
    <source>
        <dbReference type="ARBA" id="ARBA00008417"/>
    </source>
</evidence>
<dbReference type="GeneID" id="78230087"/>
<dbReference type="GO" id="GO:0046677">
    <property type="term" value="P:response to antibiotic"/>
    <property type="evidence" value="ECO:0007669"/>
    <property type="project" value="UniProtKB-KW"/>
</dbReference>
<feature type="transmembrane region" description="Helical" evidence="10">
    <location>
        <begin position="186"/>
        <end position="209"/>
    </location>
</feature>
<dbReference type="InterPro" id="IPR002528">
    <property type="entry name" value="MATE_fam"/>
</dbReference>
<feature type="transmembrane region" description="Helical" evidence="10">
    <location>
        <begin position="386"/>
        <end position="405"/>
    </location>
</feature>
<dbReference type="STRING" id="100884.GCA_000269565_02253"/>